<keyword evidence="5 11" id="KW-0812">Transmembrane</keyword>
<dbReference type="WBParaSite" id="ECPE_0001188801-mRNA-1">
    <property type="protein sequence ID" value="ECPE_0001188801-mRNA-1"/>
    <property type="gene ID" value="ECPE_0001188801"/>
</dbReference>
<accession>A0A183AY18</accession>
<reference evidence="14" key="1">
    <citation type="submission" date="2016-06" db="UniProtKB">
        <authorList>
            <consortium name="WormBaseParasite"/>
        </authorList>
    </citation>
    <scope>IDENTIFICATION</scope>
</reference>
<dbReference type="UniPathway" id="UPA00196"/>
<evidence type="ECO:0000256" key="8">
    <source>
        <dbReference type="ARBA" id="ARBA00023136"/>
    </source>
</evidence>
<feature type="region of interest" description="Disordered" evidence="10">
    <location>
        <begin position="1"/>
        <end position="25"/>
    </location>
</feature>
<proteinExistence type="inferred from homology"/>
<keyword evidence="4" id="KW-0337">GPI-anchor biosynthesis</keyword>
<sequence>MDQSTTENTGPVAAASLSSNKPDDTAEVDREDLARFQATPEGNRRAVIASLFFLVVALFVGVPVWLKTTATYQAPLPFWDIKALCSRSIKVAVPLTLVSFTDQLNKVDLSTVGSDLATSEDITLRCGTSSQSKLSKKLHVRCAVQTRSATPDEQATVKSALSHATSLNEFLSRVEALLPSDETESRDCNQSGCDPSEIASSVYTISILPPGVHALLKGVVSVSNSPLESAIPVSIVRDQTNRNVIYIVLPKEQSLNRVQLTAYIAKLMNSVMLTVDDLQDYDVYSSGCRDSDLV</sequence>
<evidence type="ECO:0000256" key="4">
    <source>
        <dbReference type="ARBA" id="ARBA00022502"/>
    </source>
</evidence>
<evidence type="ECO:0000256" key="7">
    <source>
        <dbReference type="ARBA" id="ARBA00022989"/>
    </source>
</evidence>
<dbReference type="Proteomes" id="UP000272942">
    <property type="component" value="Unassembled WGS sequence"/>
</dbReference>
<keyword evidence="13" id="KW-1185">Reference proteome</keyword>
<evidence type="ECO:0000256" key="5">
    <source>
        <dbReference type="ARBA" id="ARBA00022692"/>
    </source>
</evidence>
<comment type="similarity">
    <text evidence="3">Belongs to the PIGS family.</text>
</comment>
<dbReference type="PANTHER" id="PTHR21072:SF13">
    <property type="entry name" value="GPI TRANSAMIDASE COMPONENT PIG-S"/>
    <property type="match status" value="1"/>
</dbReference>
<evidence type="ECO:0000313" key="12">
    <source>
        <dbReference type="EMBL" id="VDP89042.1"/>
    </source>
</evidence>
<reference evidence="12 13" key="2">
    <citation type="submission" date="2018-11" db="EMBL/GenBank/DDBJ databases">
        <authorList>
            <consortium name="Pathogen Informatics"/>
        </authorList>
    </citation>
    <scope>NUCLEOTIDE SEQUENCE [LARGE SCALE GENOMIC DNA]</scope>
    <source>
        <strain evidence="12 13">Egypt</strain>
    </source>
</reference>
<keyword evidence="9" id="KW-0325">Glycoprotein</keyword>
<dbReference type="EMBL" id="UZAN01051658">
    <property type="protein sequence ID" value="VDP89042.1"/>
    <property type="molecule type" value="Genomic_DNA"/>
</dbReference>
<evidence type="ECO:0000256" key="1">
    <source>
        <dbReference type="ARBA" id="ARBA00004477"/>
    </source>
</evidence>
<keyword evidence="8 11" id="KW-0472">Membrane</keyword>
<evidence type="ECO:0000256" key="9">
    <source>
        <dbReference type="ARBA" id="ARBA00023180"/>
    </source>
</evidence>
<evidence type="ECO:0000256" key="10">
    <source>
        <dbReference type="SAM" id="MobiDB-lite"/>
    </source>
</evidence>
<keyword evidence="6" id="KW-0256">Endoplasmic reticulum</keyword>
<protein>
    <submittedName>
        <fullName evidence="14">Transmembrane protein</fullName>
    </submittedName>
</protein>
<evidence type="ECO:0000256" key="11">
    <source>
        <dbReference type="SAM" id="Phobius"/>
    </source>
</evidence>
<dbReference type="InterPro" id="IPR019540">
    <property type="entry name" value="PtdIno-glycan_biosynth_class_S"/>
</dbReference>
<dbReference type="GO" id="GO:0006506">
    <property type="term" value="P:GPI anchor biosynthetic process"/>
    <property type="evidence" value="ECO:0007669"/>
    <property type="project" value="UniProtKB-UniPathway"/>
</dbReference>
<feature type="transmembrane region" description="Helical" evidence="11">
    <location>
        <begin position="46"/>
        <end position="66"/>
    </location>
</feature>
<evidence type="ECO:0000313" key="13">
    <source>
        <dbReference type="Proteomes" id="UP000272942"/>
    </source>
</evidence>
<evidence type="ECO:0000256" key="3">
    <source>
        <dbReference type="ARBA" id="ARBA00005316"/>
    </source>
</evidence>
<dbReference type="GO" id="GO:0042765">
    <property type="term" value="C:GPI-anchor transamidase complex"/>
    <property type="evidence" value="ECO:0007669"/>
    <property type="project" value="InterPro"/>
</dbReference>
<gene>
    <name evidence="12" type="ORF">ECPE_LOCUS11853</name>
</gene>
<dbReference type="PANTHER" id="PTHR21072">
    <property type="entry name" value="GPI TRANSAMIDASE COMPONENT PIG-S"/>
    <property type="match status" value="1"/>
</dbReference>
<keyword evidence="7 11" id="KW-1133">Transmembrane helix</keyword>
<comment type="subcellular location">
    <subcellularLocation>
        <location evidence="1">Endoplasmic reticulum membrane</location>
        <topology evidence="1">Multi-pass membrane protein</topology>
    </subcellularLocation>
</comment>
<comment type="pathway">
    <text evidence="2">Glycolipid biosynthesis; glycosylphosphatidylinositol-anchor biosynthesis.</text>
</comment>
<dbReference type="GO" id="GO:0016255">
    <property type="term" value="P:attachment of GPI anchor to protein"/>
    <property type="evidence" value="ECO:0007669"/>
    <property type="project" value="InterPro"/>
</dbReference>
<name>A0A183AY18_9TREM</name>
<evidence type="ECO:0000256" key="6">
    <source>
        <dbReference type="ARBA" id="ARBA00022824"/>
    </source>
</evidence>
<dbReference type="Pfam" id="PF10510">
    <property type="entry name" value="PIG-S"/>
    <property type="match status" value="1"/>
</dbReference>
<dbReference type="AlphaFoldDB" id="A0A183AY18"/>
<evidence type="ECO:0000313" key="14">
    <source>
        <dbReference type="WBParaSite" id="ECPE_0001188801-mRNA-1"/>
    </source>
</evidence>
<organism evidence="14">
    <name type="scientific">Echinostoma caproni</name>
    <dbReference type="NCBI Taxonomy" id="27848"/>
    <lineage>
        <taxon>Eukaryota</taxon>
        <taxon>Metazoa</taxon>
        <taxon>Spiralia</taxon>
        <taxon>Lophotrochozoa</taxon>
        <taxon>Platyhelminthes</taxon>
        <taxon>Trematoda</taxon>
        <taxon>Digenea</taxon>
        <taxon>Plagiorchiida</taxon>
        <taxon>Echinostomata</taxon>
        <taxon>Echinostomatoidea</taxon>
        <taxon>Echinostomatidae</taxon>
        <taxon>Echinostoma</taxon>
    </lineage>
</organism>
<evidence type="ECO:0000256" key="2">
    <source>
        <dbReference type="ARBA" id="ARBA00004687"/>
    </source>
</evidence>